<keyword evidence="2" id="KW-1185">Reference proteome</keyword>
<evidence type="ECO:0000313" key="2">
    <source>
        <dbReference type="Proteomes" id="UP000243096"/>
    </source>
</evidence>
<accession>A0A2P5K7K9</accession>
<dbReference type="EMBL" id="PRDW01000014">
    <property type="protein sequence ID" value="PPB82049.1"/>
    <property type="molecule type" value="Genomic_DNA"/>
</dbReference>
<protein>
    <submittedName>
        <fullName evidence="1">Uncharacterized protein</fullName>
    </submittedName>
</protein>
<reference evidence="1 2" key="1">
    <citation type="submission" date="2018-01" db="EMBL/GenBank/DDBJ databases">
        <title>Genomic Encyclopedia of Type Strains, Phase III (KMG-III): the genomes of soil and plant-associated and newly described type strains.</title>
        <authorList>
            <person name="Whitman W."/>
        </authorList>
    </citation>
    <scope>NUCLEOTIDE SEQUENCE [LARGE SCALE GENOMIC DNA]</scope>
    <source>
        <strain evidence="1 2">HKI456</strain>
    </source>
</reference>
<dbReference type="AlphaFoldDB" id="A0A2P5K7K9"/>
<comment type="caution">
    <text evidence="1">The sequence shown here is derived from an EMBL/GenBank/DDBJ whole genome shotgun (WGS) entry which is preliminary data.</text>
</comment>
<gene>
    <name evidence="1" type="ORF">B0O95_11416</name>
</gene>
<evidence type="ECO:0000313" key="1">
    <source>
        <dbReference type="EMBL" id="PPB82049.1"/>
    </source>
</evidence>
<organism evidence="1 2">
    <name type="scientific">Mycetohabitans endofungorum</name>
    <dbReference type="NCBI Taxonomy" id="417203"/>
    <lineage>
        <taxon>Bacteria</taxon>
        <taxon>Pseudomonadati</taxon>
        <taxon>Pseudomonadota</taxon>
        <taxon>Betaproteobacteria</taxon>
        <taxon>Burkholderiales</taxon>
        <taxon>Burkholderiaceae</taxon>
        <taxon>Mycetohabitans</taxon>
    </lineage>
</organism>
<dbReference type="Proteomes" id="UP000243096">
    <property type="component" value="Unassembled WGS sequence"/>
</dbReference>
<proteinExistence type="predicted"/>
<sequence>MHSSKYSRHFLSPALTVSGTLLAWWPSVGQRPRYGVLILLHPCYARLASLTTRRFDLLFVNSLLHLLGQQHLLPILLSYVRSGGSWHCSCPIASMNRGTS</sequence>
<name>A0A2P5K7K9_9BURK</name>